<evidence type="ECO:0000313" key="3">
    <source>
        <dbReference type="EMBL" id="KAB2810051.1"/>
    </source>
</evidence>
<dbReference type="CDD" id="cd10449">
    <property type="entry name" value="GIY-YIG_SLX1_like"/>
    <property type="match status" value="1"/>
</dbReference>
<dbReference type="RefSeq" id="WP_151667195.1">
    <property type="nucleotide sequence ID" value="NZ_WBVO01000005.1"/>
</dbReference>
<gene>
    <name evidence="3" type="ORF">F8C67_07390</name>
</gene>
<dbReference type="AlphaFoldDB" id="A0A6N6RFV2"/>
<proteinExistence type="inferred from homology"/>
<dbReference type="InterPro" id="IPR035901">
    <property type="entry name" value="GIY-YIG_endonuc_sf"/>
</dbReference>
<organism evidence="3 4">
    <name type="scientific">Phaeocystidibacter luteus</name>
    <dbReference type="NCBI Taxonomy" id="911197"/>
    <lineage>
        <taxon>Bacteria</taxon>
        <taxon>Pseudomonadati</taxon>
        <taxon>Bacteroidota</taxon>
        <taxon>Flavobacteriia</taxon>
        <taxon>Flavobacteriales</taxon>
        <taxon>Phaeocystidibacteraceae</taxon>
        <taxon>Phaeocystidibacter</taxon>
    </lineage>
</organism>
<dbReference type="EMBL" id="WBVO01000005">
    <property type="protein sequence ID" value="KAB2810051.1"/>
    <property type="molecule type" value="Genomic_DNA"/>
</dbReference>
<dbReference type="InterPro" id="IPR050190">
    <property type="entry name" value="UPF0213_domain"/>
</dbReference>
<reference evidence="3 4" key="1">
    <citation type="submission" date="2019-09" db="EMBL/GenBank/DDBJ databases">
        <title>Genomes of family Cryomorphaceae.</title>
        <authorList>
            <person name="Bowman J.P."/>
        </authorList>
    </citation>
    <scope>NUCLEOTIDE SEQUENCE [LARGE SCALE GENOMIC DNA]</scope>
    <source>
        <strain evidence="3 4">LMG 25704</strain>
    </source>
</reference>
<dbReference type="PANTHER" id="PTHR34477">
    <property type="entry name" value="UPF0213 PROTEIN YHBQ"/>
    <property type="match status" value="1"/>
</dbReference>
<dbReference type="Proteomes" id="UP000468650">
    <property type="component" value="Unassembled WGS sequence"/>
</dbReference>
<feature type="domain" description="GIY-YIG" evidence="2">
    <location>
        <begin position="5"/>
        <end position="83"/>
    </location>
</feature>
<comment type="caution">
    <text evidence="3">The sequence shown here is derived from an EMBL/GenBank/DDBJ whole genome shotgun (WGS) entry which is preliminary data.</text>
</comment>
<dbReference type="InterPro" id="IPR000305">
    <property type="entry name" value="GIY-YIG_endonuc"/>
</dbReference>
<evidence type="ECO:0000259" key="2">
    <source>
        <dbReference type="PROSITE" id="PS50164"/>
    </source>
</evidence>
<accession>A0A6N6RFV2</accession>
<dbReference type="OrthoDB" id="1495241at2"/>
<dbReference type="Pfam" id="PF01541">
    <property type="entry name" value="GIY-YIG"/>
    <property type="match status" value="1"/>
</dbReference>
<sequence>MENQTMYYIYILYSQSSDKYYVGYTHNYQQRLHQHNNSERTTYTSKHRPWILAVVFECSEDRNEAVRIERWIKRQKNRSLIEKMIQGVELTGVLAGLVRVSVPVPTAQRWSV</sequence>
<evidence type="ECO:0000256" key="1">
    <source>
        <dbReference type="ARBA" id="ARBA00007435"/>
    </source>
</evidence>
<evidence type="ECO:0000313" key="4">
    <source>
        <dbReference type="Proteomes" id="UP000468650"/>
    </source>
</evidence>
<keyword evidence="4" id="KW-1185">Reference proteome</keyword>
<comment type="similarity">
    <text evidence="1">Belongs to the UPF0213 family.</text>
</comment>
<name>A0A6N6RFV2_9FLAO</name>
<dbReference type="PANTHER" id="PTHR34477:SF1">
    <property type="entry name" value="UPF0213 PROTEIN YHBQ"/>
    <property type="match status" value="1"/>
</dbReference>
<dbReference type="Gene3D" id="3.40.1440.10">
    <property type="entry name" value="GIY-YIG endonuclease"/>
    <property type="match status" value="1"/>
</dbReference>
<protein>
    <submittedName>
        <fullName evidence="3">GIY-YIG nuclease family protein</fullName>
    </submittedName>
</protein>
<dbReference type="SUPFAM" id="SSF82771">
    <property type="entry name" value="GIY-YIG endonuclease"/>
    <property type="match status" value="1"/>
</dbReference>
<dbReference type="PROSITE" id="PS50164">
    <property type="entry name" value="GIY_YIG"/>
    <property type="match status" value="1"/>
</dbReference>